<evidence type="ECO:0000313" key="3">
    <source>
        <dbReference type="Proteomes" id="UP000656881"/>
    </source>
</evidence>
<reference evidence="3" key="1">
    <citation type="journal article" date="2019" name="Int. J. Syst. Evol. Microbiol.">
        <title>The Global Catalogue of Microorganisms (GCM) 10K type strain sequencing project: providing services to taxonomists for standard genome sequencing and annotation.</title>
        <authorList>
            <consortium name="The Broad Institute Genomics Platform"/>
            <consortium name="The Broad Institute Genome Sequencing Center for Infectious Disease"/>
            <person name="Wu L."/>
            <person name="Ma J."/>
        </authorList>
    </citation>
    <scope>NUCLEOTIDE SEQUENCE [LARGE SCALE GENOMIC DNA]</scope>
    <source>
        <strain evidence="3">CGMCC 4.7349</strain>
    </source>
</reference>
<organism evidence="2 3">
    <name type="scientific">Streptomyces lasiicapitis</name>
    <dbReference type="NCBI Taxonomy" id="1923961"/>
    <lineage>
        <taxon>Bacteria</taxon>
        <taxon>Bacillati</taxon>
        <taxon>Actinomycetota</taxon>
        <taxon>Actinomycetes</taxon>
        <taxon>Kitasatosporales</taxon>
        <taxon>Streptomycetaceae</taxon>
        <taxon>Streptomyces</taxon>
    </lineage>
</organism>
<keyword evidence="3" id="KW-1185">Reference proteome</keyword>
<feature type="region of interest" description="Disordered" evidence="1">
    <location>
        <begin position="1"/>
        <end position="60"/>
    </location>
</feature>
<name>A0ABQ2MN29_9ACTN</name>
<dbReference type="EMBL" id="BMNG01000017">
    <property type="protein sequence ID" value="GGO55614.1"/>
    <property type="molecule type" value="Genomic_DNA"/>
</dbReference>
<evidence type="ECO:0000313" key="2">
    <source>
        <dbReference type="EMBL" id="GGO55614.1"/>
    </source>
</evidence>
<feature type="compositionally biased region" description="Basic and acidic residues" evidence="1">
    <location>
        <begin position="29"/>
        <end position="41"/>
    </location>
</feature>
<protein>
    <recommendedName>
        <fullName evidence="4">Transposase</fullName>
    </recommendedName>
</protein>
<dbReference type="Proteomes" id="UP000656881">
    <property type="component" value="Unassembled WGS sequence"/>
</dbReference>
<evidence type="ECO:0008006" key="4">
    <source>
        <dbReference type="Google" id="ProtNLM"/>
    </source>
</evidence>
<gene>
    <name evidence="2" type="ORF">GCM10012286_68170</name>
</gene>
<sequence length="60" mass="6661">MDAGREDTGEVPLKGDKRYLPCEAPGPVDRVHEQWRYDEKGASGANSVRGAQKPRRIRPG</sequence>
<accession>A0ABQ2MN29</accession>
<proteinExistence type="predicted"/>
<feature type="compositionally biased region" description="Basic and acidic residues" evidence="1">
    <location>
        <begin position="1"/>
        <end position="20"/>
    </location>
</feature>
<evidence type="ECO:0000256" key="1">
    <source>
        <dbReference type="SAM" id="MobiDB-lite"/>
    </source>
</evidence>
<comment type="caution">
    <text evidence="2">The sequence shown here is derived from an EMBL/GenBank/DDBJ whole genome shotgun (WGS) entry which is preliminary data.</text>
</comment>